<evidence type="ECO:0000256" key="5">
    <source>
        <dbReference type="ARBA" id="ARBA00022679"/>
    </source>
</evidence>
<evidence type="ECO:0000256" key="10">
    <source>
        <dbReference type="ARBA" id="ARBA00023136"/>
    </source>
</evidence>
<dbReference type="InterPro" id="IPR004358">
    <property type="entry name" value="Sig_transdc_His_kin-like_C"/>
</dbReference>
<evidence type="ECO:0000256" key="2">
    <source>
        <dbReference type="ARBA" id="ARBA00004370"/>
    </source>
</evidence>
<feature type="transmembrane region" description="Helical" evidence="11">
    <location>
        <begin position="142"/>
        <end position="165"/>
    </location>
</feature>
<dbReference type="SUPFAM" id="SSF55874">
    <property type="entry name" value="ATPase domain of HSP90 chaperone/DNA topoisomerase II/histidine kinase"/>
    <property type="match status" value="1"/>
</dbReference>
<evidence type="ECO:0000256" key="7">
    <source>
        <dbReference type="ARBA" id="ARBA00022777"/>
    </source>
</evidence>
<dbReference type="SMART" id="SM00304">
    <property type="entry name" value="HAMP"/>
    <property type="match status" value="1"/>
</dbReference>
<dbReference type="CDD" id="cd00082">
    <property type="entry name" value="HisKA"/>
    <property type="match status" value="1"/>
</dbReference>
<evidence type="ECO:0000256" key="11">
    <source>
        <dbReference type="SAM" id="Phobius"/>
    </source>
</evidence>
<dbReference type="InterPro" id="IPR005467">
    <property type="entry name" value="His_kinase_dom"/>
</dbReference>
<dbReference type="Gene3D" id="6.10.340.10">
    <property type="match status" value="1"/>
</dbReference>
<gene>
    <name evidence="14" type="ORF">FRD01_04950</name>
</gene>
<evidence type="ECO:0000256" key="6">
    <source>
        <dbReference type="ARBA" id="ARBA00022692"/>
    </source>
</evidence>
<feature type="domain" description="HAMP" evidence="13">
    <location>
        <begin position="162"/>
        <end position="214"/>
    </location>
</feature>
<dbReference type="PANTHER" id="PTHR45436">
    <property type="entry name" value="SENSOR HISTIDINE KINASE YKOH"/>
    <property type="match status" value="1"/>
</dbReference>
<keyword evidence="5" id="KW-0808">Transferase</keyword>
<dbReference type="OrthoDB" id="5288536at2"/>
<dbReference type="EMBL" id="CP042467">
    <property type="protein sequence ID" value="QED26602.1"/>
    <property type="molecule type" value="Genomic_DNA"/>
</dbReference>
<name>A0A5B8XL90_9DELT</name>
<keyword evidence="10 11" id="KW-0472">Membrane</keyword>
<evidence type="ECO:0000313" key="15">
    <source>
        <dbReference type="Proteomes" id="UP000321595"/>
    </source>
</evidence>
<evidence type="ECO:0000256" key="9">
    <source>
        <dbReference type="ARBA" id="ARBA00023012"/>
    </source>
</evidence>
<evidence type="ECO:0000256" key="8">
    <source>
        <dbReference type="ARBA" id="ARBA00022989"/>
    </source>
</evidence>
<comment type="subcellular location">
    <subcellularLocation>
        <location evidence="2">Membrane</location>
    </subcellularLocation>
</comment>
<evidence type="ECO:0000256" key="4">
    <source>
        <dbReference type="ARBA" id="ARBA00022553"/>
    </source>
</evidence>
<dbReference type="PROSITE" id="PS50885">
    <property type="entry name" value="HAMP"/>
    <property type="match status" value="1"/>
</dbReference>
<dbReference type="PANTHER" id="PTHR45436:SF5">
    <property type="entry name" value="SENSOR HISTIDINE KINASE TRCS"/>
    <property type="match status" value="1"/>
</dbReference>
<accession>A0A5B8XL90</accession>
<dbReference type="AlphaFoldDB" id="A0A5B8XL90"/>
<reference evidence="14 15" key="1">
    <citation type="submission" date="2019-08" db="EMBL/GenBank/DDBJ databases">
        <authorList>
            <person name="Liang Q."/>
        </authorList>
    </citation>
    <scope>NUCLEOTIDE SEQUENCE [LARGE SCALE GENOMIC DNA]</scope>
    <source>
        <strain evidence="14 15">V1718</strain>
    </source>
</reference>
<keyword evidence="4" id="KW-0597">Phosphoprotein</keyword>
<keyword evidence="9" id="KW-0902">Two-component regulatory system</keyword>
<dbReference type="RefSeq" id="WP_146958181.1">
    <property type="nucleotide sequence ID" value="NZ_CP042467.1"/>
</dbReference>
<protein>
    <recommendedName>
        <fullName evidence="3">histidine kinase</fullName>
        <ecNumber evidence="3">2.7.13.3</ecNumber>
    </recommendedName>
</protein>
<comment type="catalytic activity">
    <reaction evidence="1">
        <text>ATP + protein L-histidine = ADP + protein N-phospho-L-histidine.</text>
        <dbReference type="EC" id="2.7.13.3"/>
    </reaction>
</comment>
<sequence length="442" mass="49081">MKLPLKVALVIVALVVPLVALFTLWRVGAERNDVMERVSDRMATRISARPPLRCLERPETWEFSRRGVKGWAYDLNLQSKNPNAPRFPAGLKDVVQSEEPVHDLGFRRSGASAVRTGMGGACEVMLLTWSRPPPRGPVLKPIIGQSVALAFLLFLTGLVIAGPLVRRIRKLQKEVESAEAADFRVESSLEDKDEIGDLARAFSGLGARVRQTIDDLKARDEALTEFVSNTTHDLAIPLTVLQHRLVRAIDEDSREHVEAALQESHYISSLVRNMGAAARLERSENVVKHQVNLVELLERVVQRHGPVAQWKNVEFNAGFPEEAVEIEADSTLLEQALSNLVQNAIQYVEPRGHVSVLLEQESRGAGKVWCVQVMDDGPGVPEEMLEELGERGARSDDARNRNPGGQGFGLNIARRVCRVHGWTLEFENTHPGLIARICLKTD</sequence>
<organism evidence="14 15">
    <name type="scientific">Microvenator marinus</name>
    <dbReference type="NCBI Taxonomy" id="2600177"/>
    <lineage>
        <taxon>Bacteria</taxon>
        <taxon>Deltaproteobacteria</taxon>
        <taxon>Bradymonadales</taxon>
        <taxon>Microvenatoraceae</taxon>
        <taxon>Microvenator</taxon>
    </lineage>
</organism>
<proteinExistence type="predicted"/>
<dbReference type="CDD" id="cd06225">
    <property type="entry name" value="HAMP"/>
    <property type="match status" value="1"/>
</dbReference>
<keyword evidence="8 11" id="KW-1133">Transmembrane helix</keyword>
<dbReference type="Gene3D" id="3.30.565.10">
    <property type="entry name" value="Histidine kinase-like ATPase, C-terminal domain"/>
    <property type="match status" value="1"/>
</dbReference>
<dbReference type="Pfam" id="PF02518">
    <property type="entry name" value="HATPase_c"/>
    <property type="match status" value="1"/>
</dbReference>
<evidence type="ECO:0000313" key="14">
    <source>
        <dbReference type="EMBL" id="QED26602.1"/>
    </source>
</evidence>
<dbReference type="Pfam" id="PF00672">
    <property type="entry name" value="HAMP"/>
    <property type="match status" value="1"/>
</dbReference>
<dbReference type="PROSITE" id="PS50109">
    <property type="entry name" value="HIS_KIN"/>
    <property type="match status" value="1"/>
</dbReference>
<keyword evidence="7 14" id="KW-0418">Kinase</keyword>
<dbReference type="GO" id="GO:0000155">
    <property type="term" value="F:phosphorelay sensor kinase activity"/>
    <property type="evidence" value="ECO:0007669"/>
    <property type="project" value="InterPro"/>
</dbReference>
<dbReference type="InterPro" id="IPR050428">
    <property type="entry name" value="TCS_sensor_his_kinase"/>
</dbReference>
<dbReference type="KEGG" id="bbae:FRD01_04950"/>
<dbReference type="EC" id="2.7.13.3" evidence="3"/>
<dbReference type="InterPro" id="IPR003594">
    <property type="entry name" value="HATPase_dom"/>
</dbReference>
<dbReference type="InterPro" id="IPR003660">
    <property type="entry name" value="HAMP_dom"/>
</dbReference>
<dbReference type="GO" id="GO:0016020">
    <property type="term" value="C:membrane"/>
    <property type="evidence" value="ECO:0007669"/>
    <property type="project" value="UniProtKB-SubCell"/>
</dbReference>
<dbReference type="SMART" id="SM00387">
    <property type="entry name" value="HATPase_c"/>
    <property type="match status" value="1"/>
</dbReference>
<evidence type="ECO:0000256" key="1">
    <source>
        <dbReference type="ARBA" id="ARBA00000085"/>
    </source>
</evidence>
<dbReference type="Proteomes" id="UP000321595">
    <property type="component" value="Chromosome"/>
</dbReference>
<evidence type="ECO:0000256" key="3">
    <source>
        <dbReference type="ARBA" id="ARBA00012438"/>
    </source>
</evidence>
<dbReference type="SUPFAM" id="SSF47384">
    <property type="entry name" value="Homodimeric domain of signal transducing histidine kinase"/>
    <property type="match status" value="1"/>
</dbReference>
<dbReference type="InterPro" id="IPR036890">
    <property type="entry name" value="HATPase_C_sf"/>
</dbReference>
<evidence type="ECO:0000259" key="12">
    <source>
        <dbReference type="PROSITE" id="PS50109"/>
    </source>
</evidence>
<feature type="domain" description="Histidine kinase" evidence="12">
    <location>
        <begin position="229"/>
        <end position="442"/>
    </location>
</feature>
<dbReference type="InterPro" id="IPR003661">
    <property type="entry name" value="HisK_dim/P_dom"/>
</dbReference>
<dbReference type="InterPro" id="IPR036097">
    <property type="entry name" value="HisK_dim/P_sf"/>
</dbReference>
<dbReference type="PRINTS" id="PR00344">
    <property type="entry name" value="BCTRLSENSOR"/>
</dbReference>
<keyword evidence="15" id="KW-1185">Reference proteome</keyword>
<evidence type="ECO:0000259" key="13">
    <source>
        <dbReference type="PROSITE" id="PS50885"/>
    </source>
</evidence>
<dbReference type="SMART" id="SM00388">
    <property type="entry name" value="HisKA"/>
    <property type="match status" value="1"/>
</dbReference>
<keyword evidence="6 11" id="KW-0812">Transmembrane</keyword>